<feature type="chain" id="PRO_5039012266" evidence="4">
    <location>
        <begin position="25"/>
        <end position="312"/>
    </location>
</feature>
<dbReference type="Proteomes" id="UP000186292">
    <property type="component" value="Unassembled WGS sequence"/>
</dbReference>
<dbReference type="STRING" id="1161099.SAMN05444817_10775"/>
<dbReference type="OrthoDB" id="9763050at2"/>
<evidence type="ECO:0000313" key="6">
    <source>
        <dbReference type="EMBL" id="SIS48444.1"/>
    </source>
</evidence>
<dbReference type="Pfam" id="PF01522">
    <property type="entry name" value="Polysacc_deac_1"/>
    <property type="match status" value="1"/>
</dbReference>
<feature type="domain" description="NodB homology" evidence="5">
    <location>
        <begin position="117"/>
        <end position="294"/>
    </location>
</feature>
<evidence type="ECO:0000259" key="5">
    <source>
        <dbReference type="PROSITE" id="PS51677"/>
    </source>
</evidence>
<dbReference type="PANTHER" id="PTHR10587:SF133">
    <property type="entry name" value="CHITIN DEACETYLASE 1-RELATED"/>
    <property type="match status" value="1"/>
</dbReference>
<dbReference type="Gene3D" id="3.20.20.370">
    <property type="entry name" value="Glycoside hydrolase/deacetylase"/>
    <property type="match status" value="1"/>
</dbReference>
<dbReference type="InterPro" id="IPR011330">
    <property type="entry name" value="Glyco_hydro/deAcase_b/a-brl"/>
</dbReference>
<reference evidence="7" key="1">
    <citation type="submission" date="2017-01" db="EMBL/GenBank/DDBJ databases">
        <authorList>
            <person name="Varghese N."/>
            <person name="Submissions S."/>
        </authorList>
    </citation>
    <scope>NUCLEOTIDE SEQUENCE [LARGE SCALE GENOMIC DNA]</scope>
    <source>
        <strain evidence="7">DSM 44531</strain>
    </source>
</reference>
<evidence type="ECO:0000256" key="2">
    <source>
        <dbReference type="ARBA" id="ARBA00022801"/>
    </source>
</evidence>
<keyword evidence="4" id="KW-0732">Signal</keyword>
<dbReference type="GO" id="GO:0005975">
    <property type="term" value="P:carbohydrate metabolic process"/>
    <property type="evidence" value="ECO:0007669"/>
    <property type="project" value="InterPro"/>
</dbReference>
<dbReference type="InterPro" id="IPR050248">
    <property type="entry name" value="Polysacc_deacetylase_ArnD"/>
</dbReference>
<dbReference type="SUPFAM" id="SSF88713">
    <property type="entry name" value="Glycoside hydrolase/deacetylase"/>
    <property type="match status" value="1"/>
</dbReference>
<evidence type="ECO:0000313" key="7">
    <source>
        <dbReference type="Proteomes" id="UP000186292"/>
    </source>
</evidence>
<organism evidence="6 7">
    <name type="scientific">Corynebacterium appendicis CIP 107643</name>
    <dbReference type="NCBI Taxonomy" id="1161099"/>
    <lineage>
        <taxon>Bacteria</taxon>
        <taxon>Bacillati</taxon>
        <taxon>Actinomycetota</taxon>
        <taxon>Actinomycetes</taxon>
        <taxon>Mycobacteriales</taxon>
        <taxon>Corynebacteriaceae</taxon>
        <taxon>Corynebacterium</taxon>
    </lineage>
</organism>
<dbReference type="GO" id="GO:0016020">
    <property type="term" value="C:membrane"/>
    <property type="evidence" value="ECO:0007669"/>
    <property type="project" value="TreeGrafter"/>
</dbReference>
<dbReference type="PROSITE" id="PS51677">
    <property type="entry name" value="NODB"/>
    <property type="match status" value="1"/>
</dbReference>
<proteinExistence type="predicted"/>
<protein>
    <submittedName>
        <fullName evidence="6">Peptidoglycan/xylan/chitin deacetylase, PgdA/CDA1 family</fullName>
    </submittedName>
</protein>
<gene>
    <name evidence="6" type="ORF">SAMN05444817_10775</name>
</gene>
<evidence type="ECO:0000256" key="4">
    <source>
        <dbReference type="SAM" id="SignalP"/>
    </source>
</evidence>
<sequence length="312" mass="33572">MKRSLIASSLALITSALLASAAVAGPLSANLGPSLEPDPVALSSEASQNITSGVQNGMHQAYNALPPEMKKAVPDELRPVQHTPHPRTQPLHQGAPMCFDHNGRKKSAPEAPPACTNTVAITYDDGPSPETTPRLLDILKSKDAKATFFAIGSNADAFPDILQRERDEDHLVANHSYNHPQLNAISDDRIGRELDETSRAIESALGSKPHWMRPPYGATNDRVAAVSGERDMALALWDVDTADWQNRNADITCRNAVDNAQAGSIILMHDIHPSTVDAAACIIDGLRAKGLRPVTLDEMVQPTPGHTYTRAQ</sequence>
<dbReference type="RefSeq" id="WP_084560602.1">
    <property type="nucleotide sequence ID" value="NZ_CP046976.1"/>
</dbReference>
<dbReference type="EMBL" id="FTOF01000007">
    <property type="protein sequence ID" value="SIS48444.1"/>
    <property type="molecule type" value="Genomic_DNA"/>
</dbReference>
<dbReference type="PANTHER" id="PTHR10587">
    <property type="entry name" value="GLYCOSYL TRANSFERASE-RELATED"/>
    <property type="match status" value="1"/>
</dbReference>
<dbReference type="AlphaFoldDB" id="A0A1N7JGR5"/>
<dbReference type="CDD" id="cd10917">
    <property type="entry name" value="CE4_NodB_like_6s_7s"/>
    <property type="match status" value="1"/>
</dbReference>
<keyword evidence="1" id="KW-0479">Metal-binding</keyword>
<name>A0A1N7JGR5_9CORY</name>
<feature type="signal peptide" evidence="4">
    <location>
        <begin position="1"/>
        <end position="24"/>
    </location>
</feature>
<dbReference type="GO" id="GO:0016810">
    <property type="term" value="F:hydrolase activity, acting on carbon-nitrogen (but not peptide) bonds"/>
    <property type="evidence" value="ECO:0007669"/>
    <property type="project" value="InterPro"/>
</dbReference>
<dbReference type="InterPro" id="IPR002509">
    <property type="entry name" value="NODB_dom"/>
</dbReference>
<feature type="region of interest" description="Disordered" evidence="3">
    <location>
        <begin position="78"/>
        <end position="113"/>
    </location>
</feature>
<evidence type="ECO:0000256" key="3">
    <source>
        <dbReference type="SAM" id="MobiDB-lite"/>
    </source>
</evidence>
<keyword evidence="7" id="KW-1185">Reference proteome</keyword>
<keyword evidence="2" id="KW-0378">Hydrolase</keyword>
<evidence type="ECO:0000256" key="1">
    <source>
        <dbReference type="ARBA" id="ARBA00022723"/>
    </source>
</evidence>
<dbReference type="GO" id="GO:0046872">
    <property type="term" value="F:metal ion binding"/>
    <property type="evidence" value="ECO:0007669"/>
    <property type="project" value="UniProtKB-KW"/>
</dbReference>
<accession>A0A1N7JGR5</accession>